<feature type="compositionally biased region" description="Basic and acidic residues" evidence="1">
    <location>
        <begin position="77"/>
        <end position="86"/>
    </location>
</feature>
<comment type="caution">
    <text evidence="2">The sequence shown here is derived from an EMBL/GenBank/DDBJ whole genome shotgun (WGS) entry which is preliminary data.</text>
</comment>
<feature type="compositionally biased region" description="Basic and acidic residues" evidence="1">
    <location>
        <begin position="15"/>
        <end position="28"/>
    </location>
</feature>
<dbReference type="Pfam" id="PF04720">
    <property type="entry name" value="PDDEXK_6"/>
    <property type="match status" value="1"/>
</dbReference>
<dbReference type="PANTHER" id="PTHR31579">
    <property type="entry name" value="OS03G0796600 PROTEIN"/>
    <property type="match status" value="1"/>
</dbReference>
<reference evidence="2" key="1">
    <citation type="submission" date="2023-07" db="EMBL/GenBank/DDBJ databases">
        <title>draft genome sequence of fig (Ficus carica).</title>
        <authorList>
            <person name="Takahashi T."/>
            <person name="Nishimura K."/>
        </authorList>
    </citation>
    <scope>NUCLEOTIDE SEQUENCE</scope>
</reference>
<dbReference type="AlphaFoldDB" id="A0AA88DJE4"/>
<proteinExistence type="predicted"/>
<evidence type="ECO:0000256" key="1">
    <source>
        <dbReference type="SAM" id="MobiDB-lite"/>
    </source>
</evidence>
<feature type="region of interest" description="Disordered" evidence="1">
    <location>
        <begin position="15"/>
        <end position="87"/>
    </location>
</feature>
<dbReference type="InterPro" id="IPR006502">
    <property type="entry name" value="PDDEXK-like"/>
</dbReference>
<protein>
    <recommendedName>
        <fullName evidence="4">DUF506 family protein</fullName>
    </recommendedName>
</protein>
<name>A0AA88DJE4_FICCA</name>
<dbReference type="GO" id="GO:0031667">
    <property type="term" value="P:response to nutrient levels"/>
    <property type="evidence" value="ECO:0007669"/>
    <property type="project" value="EnsemblPlants"/>
</dbReference>
<dbReference type="EMBL" id="BTGU01000033">
    <property type="protein sequence ID" value="GMN50229.1"/>
    <property type="molecule type" value="Genomic_DNA"/>
</dbReference>
<evidence type="ECO:0008006" key="4">
    <source>
        <dbReference type="Google" id="ProtNLM"/>
    </source>
</evidence>
<dbReference type="NCBIfam" id="TIGR01615">
    <property type="entry name" value="A_thal_3542"/>
    <property type="match status" value="1"/>
</dbReference>
<organism evidence="2 3">
    <name type="scientific">Ficus carica</name>
    <name type="common">Common fig</name>
    <dbReference type="NCBI Taxonomy" id="3494"/>
    <lineage>
        <taxon>Eukaryota</taxon>
        <taxon>Viridiplantae</taxon>
        <taxon>Streptophyta</taxon>
        <taxon>Embryophyta</taxon>
        <taxon>Tracheophyta</taxon>
        <taxon>Spermatophyta</taxon>
        <taxon>Magnoliopsida</taxon>
        <taxon>eudicotyledons</taxon>
        <taxon>Gunneridae</taxon>
        <taxon>Pentapetalae</taxon>
        <taxon>rosids</taxon>
        <taxon>fabids</taxon>
        <taxon>Rosales</taxon>
        <taxon>Moraceae</taxon>
        <taxon>Ficeae</taxon>
        <taxon>Ficus</taxon>
    </lineage>
</organism>
<keyword evidence="3" id="KW-1185">Reference proteome</keyword>
<dbReference type="PANTHER" id="PTHR31579:SF84">
    <property type="entry name" value="F21O3.6 PROTEIN"/>
    <property type="match status" value="1"/>
</dbReference>
<sequence length="304" mass="33898">MAGFVRTKRVTDPLDARVRDRLVGRDSSDLGYASSGSEHSADGGDSPCLSELVHGFLEEDEQSETRSTEYDSDQDRDDSVSDRVDTTESILRSCHASGNNGDSYNRRLLAHVAEATEVYSRLRSNKSAFRRSVMAYLRELGHNAAICKTRWDSSGGLTAGNYEFIDAVVQPTSAAEQSRRYFVDLDFAAEFELARPSAHYSRLLESLPRLFVGNGDDLKRTVRAMCDAAKRSLKSTDLSVPPWRKNRYMQNKWFGPYRRTANLVPEKPVLAAIPSISTVKCRWVGFDAVVADGNVNGPPFVRTR</sequence>
<accession>A0AA88DJE4</accession>
<dbReference type="Proteomes" id="UP001187192">
    <property type="component" value="Unassembled WGS sequence"/>
</dbReference>
<dbReference type="Gramene" id="FCD_00000208-RA">
    <property type="protein sequence ID" value="FCD_00000208-RA:cds"/>
    <property type="gene ID" value="FCD_00000208"/>
</dbReference>
<evidence type="ECO:0000313" key="3">
    <source>
        <dbReference type="Proteomes" id="UP001187192"/>
    </source>
</evidence>
<gene>
    <name evidence="2" type="ORF">TIFTF001_019387</name>
</gene>
<evidence type="ECO:0000313" key="2">
    <source>
        <dbReference type="EMBL" id="GMN50229.1"/>
    </source>
</evidence>